<organism evidence="2 3">
    <name type="scientific">Agrobacterium tumefaciens str. Kerr 14</name>
    <dbReference type="NCBI Taxonomy" id="1183424"/>
    <lineage>
        <taxon>Bacteria</taxon>
        <taxon>Pseudomonadati</taxon>
        <taxon>Pseudomonadota</taxon>
        <taxon>Alphaproteobacteria</taxon>
        <taxon>Hyphomicrobiales</taxon>
        <taxon>Rhizobiaceae</taxon>
        <taxon>Rhizobium/Agrobacterium group</taxon>
        <taxon>Agrobacterium</taxon>
        <taxon>Agrobacterium tumefaciens complex</taxon>
    </lineage>
</organism>
<evidence type="ECO:0000313" key="3">
    <source>
        <dbReference type="Proteomes" id="UP000191897"/>
    </source>
</evidence>
<dbReference type="Gene3D" id="1.10.1220.190">
    <property type="entry name" value="VirC2, RHH domain"/>
    <property type="match status" value="1"/>
</dbReference>
<feature type="region of interest" description="Disordered" evidence="1">
    <location>
        <begin position="18"/>
        <end position="103"/>
    </location>
</feature>
<proteinExistence type="predicted"/>
<protein>
    <submittedName>
        <fullName evidence="2">Protein virC2</fullName>
    </submittedName>
</protein>
<dbReference type="GO" id="GO:0006355">
    <property type="term" value="P:regulation of DNA-templated transcription"/>
    <property type="evidence" value="ECO:0007669"/>
    <property type="project" value="InterPro"/>
</dbReference>
<dbReference type="SUPFAM" id="SSF47598">
    <property type="entry name" value="Ribbon-helix-helix"/>
    <property type="match status" value="1"/>
</dbReference>
<dbReference type="PIRSF" id="PIRSF016094">
    <property type="entry name" value="VirC2"/>
    <property type="match status" value="1"/>
</dbReference>
<dbReference type="InterPro" id="IPR010985">
    <property type="entry name" value="Ribbon_hlx_hlx"/>
</dbReference>
<dbReference type="EMBL" id="FBWC01000037">
    <property type="protein sequence ID" value="CUX65747.1"/>
    <property type="molecule type" value="Genomic_DNA"/>
</dbReference>
<sequence>MGIRKPNLSVKEARQLASVRSAASTQLTEADDRIASTHSPKPAAAEIGGPQGAAGLNKPVQRTKQKGTRSATGQNPPQAPPAPSAPVKGDMQTTPAGSMASPVSHGIMASASMKGPDKMQIFLSAPIPAEGVSTVYPVLTRQYGPQKALQMILRKAMSQYEKLLRNGQFQGLVEAYAINPDAPEPFVQTSRMMPRAIVAIARAHFDPLGFESTRAFGRKLGTAALAAFFVAERR</sequence>
<evidence type="ECO:0000256" key="1">
    <source>
        <dbReference type="SAM" id="MobiDB-lite"/>
    </source>
</evidence>
<dbReference type="RefSeq" id="WP_080867601.1">
    <property type="nucleotide sequence ID" value="NZ_LT009732.1"/>
</dbReference>
<gene>
    <name evidence="2" type="primary">virC</name>
    <name evidence="2" type="ORF">AGR4C_pa60012</name>
</gene>
<dbReference type="Pfam" id="PF07181">
    <property type="entry name" value="VirC2"/>
    <property type="match status" value="1"/>
</dbReference>
<dbReference type="Proteomes" id="UP000191897">
    <property type="component" value="Unassembled WGS sequence"/>
</dbReference>
<accession>A0A1S7SB56</accession>
<evidence type="ECO:0000313" key="2">
    <source>
        <dbReference type="EMBL" id="CUX65747.1"/>
    </source>
</evidence>
<reference evidence="2 3" key="1">
    <citation type="submission" date="2016-01" db="EMBL/GenBank/DDBJ databases">
        <authorList>
            <person name="Oliw E.H."/>
        </authorList>
    </citation>
    <scope>NUCLEOTIDE SEQUENCE [LARGE SCALE GENOMIC DNA]</scope>
    <source>
        <strain evidence="2 3">Kerr 14</strain>
    </source>
</reference>
<dbReference type="InterPro" id="IPR009841">
    <property type="entry name" value="VirC2"/>
</dbReference>
<name>A0A1S7SB56_AGRTU</name>
<dbReference type="InterPro" id="IPR038473">
    <property type="entry name" value="VirC2_C_sf"/>
</dbReference>
<dbReference type="AlphaFoldDB" id="A0A1S7SB56"/>